<proteinExistence type="predicted"/>
<sequence>MTTTTQNHRQQQAAPRSVGARYPVLVVGVVLAGFYSWLGSRWSVGMTFGGTDQNGEWVDSAGRRLAEPPLSVSVYGEPSWWVLAVMVALTAGTVLMVRRARASGRPTRWWTLSGSMALVVVTVGVVAVFNVHQSAQIMDAFQQGVTDPPIIGHARVETSRAPDQGVGTGLP</sequence>
<name>A0A4R5YFH0_KOCRO</name>
<accession>A0A4R5YFH0</accession>
<feature type="transmembrane region" description="Helical" evidence="1">
    <location>
        <begin position="109"/>
        <end position="129"/>
    </location>
</feature>
<protein>
    <submittedName>
        <fullName evidence="2">Uncharacterized protein</fullName>
    </submittedName>
</protein>
<feature type="transmembrane region" description="Helical" evidence="1">
    <location>
        <begin position="20"/>
        <end position="38"/>
    </location>
</feature>
<organism evidence="2 3">
    <name type="scientific">Kocuria rosea</name>
    <name type="common">Deinococcus erythromyxa</name>
    <name type="synonym">Micrococcus rubens</name>
    <dbReference type="NCBI Taxonomy" id="1275"/>
    <lineage>
        <taxon>Bacteria</taxon>
        <taxon>Bacillati</taxon>
        <taxon>Actinomycetota</taxon>
        <taxon>Actinomycetes</taxon>
        <taxon>Micrococcales</taxon>
        <taxon>Micrococcaceae</taxon>
        <taxon>Kocuria</taxon>
    </lineage>
</organism>
<keyword evidence="1" id="KW-0472">Membrane</keyword>
<dbReference type="AlphaFoldDB" id="A0A4R5YFH0"/>
<evidence type="ECO:0000313" key="3">
    <source>
        <dbReference type="Proteomes" id="UP000295163"/>
    </source>
</evidence>
<feature type="transmembrane region" description="Helical" evidence="1">
    <location>
        <begin position="79"/>
        <end position="97"/>
    </location>
</feature>
<dbReference type="Proteomes" id="UP000295163">
    <property type="component" value="Unassembled WGS sequence"/>
</dbReference>
<reference evidence="2 3" key="1">
    <citation type="submission" date="2019-03" db="EMBL/GenBank/DDBJ databases">
        <title>Genome Sequencing and Assembly of Various Microbes Isolated from Partially Reclaimed Soil and Acid Mine Drainage (AMD) Site.</title>
        <authorList>
            <person name="Steinbock B."/>
            <person name="Bechtold R."/>
            <person name="Sevigny J.L."/>
            <person name="Thomas D."/>
            <person name="Cuthill L.R."/>
            <person name="Aveiro Johannsen E.J."/>
            <person name="Thomas K."/>
            <person name="Ghosh A."/>
        </authorList>
    </citation>
    <scope>NUCLEOTIDE SEQUENCE [LARGE SCALE GENOMIC DNA]</scope>
    <source>
        <strain evidence="2 3">S-A3</strain>
    </source>
</reference>
<keyword evidence="1" id="KW-0812">Transmembrane</keyword>
<evidence type="ECO:0000256" key="1">
    <source>
        <dbReference type="SAM" id="Phobius"/>
    </source>
</evidence>
<comment type="caution">
    <text evidence="2">The sequence shown here is derived from an EMBL/GenBank/DDBJ whole genome shotgun (WGS) entry which is preliminary data.</text>
</comment>
<evidence type="ECO:0000313" key="2">
    <source>
        <dbReference type="EMBL" id="TDL43017.1"/>
    </source>
</evidence>
<keyword evidence="1" id="KW-1133">Transmembrane helix</keyword>
<dbReference type="EMBL" id="SMZT01000003">
    <property type="protein sequence ID" value="TDL43017.1"/>
    <property type="molecule type" value="Genomic_DNA"/>
</dbReference>
<dbReference type="GeneID" id="64347620"/>
<dbReference type="RefSeq" id="WP_133410278.1">
    <property type="nucleotide sequence ID" value="NZ_SMZT01000003.1"/>
</dbReference>
<gene>
    <name evidence="2" type="ORF">E2R59_09355</name>
</gene>